<proteinExistence type="inferred from homology"/>
<dbReference type="InterPro" id="IPR023393">
    <property type="entry name" value="START-like_dom_sf"/>
</dbReference>
<dbReference type="SUPFAM" id="SSF55961">
    <property type="entry name" value="Bet v1-like"/>
    <property type="match status" value="1"/>
</dbReference>
<evidence type="ECO:0000313" key="3">
    <source>
        <dbReference type="EMBL" id="XAO47130.1"/>
    </source>
</evidence>
<dbReference type="EMBL" id="CP125942">
    <property type="protein sequence ID" value="XAO47130.1"/>
    <property type="molecule type" value="Genomic_DNA"/>
</dbReference>
<feature type="domain" description="Activator of Hsp90 ATPase homologue 1/2-like C-terminal" evidence="2">
    <location>
        <begin position="24"/>
        <end position="137"/>
    </location>
</feature>
<evidence type="ECO:0000259" key="2">
    <source>
        <dbReference type="Pfam" id="PF08327"/>
    </source>
</evidence>
<dbReference type="RefSeq" id="WP_334122809.1">
    <property type="nucleotide sequence ID" value="NZ_CP125942.1"/>
</dbReference>
<accession>A0AAU6WGK2</accession>
<organism evidence="3 4">
    <name type="scientific">Glutamicibacter ectropisis</name>
    <dbReference type="NCBI Taxonomy" id="3046593"/>
    <lineage>
        <taxon>Bacteria</taxon>
        <taxon>Bacillati</taxon>
        <taxon>Actinomycetota</taxon>
        <taxon>Actinomycetes</taxon>
        <taxon>Micrococcales</taxon>
        <taxon>Micrococcaceae</taxon>
        <taxon>Glutamicibacter</taxon>
    </lineage>
</organism>
<dbReference type="Gene3D" id="3.30.530.20">
    <property type="match status" value="1"/>
</dbReference>
<reference evidence="3 4" key="1">
    <citation type="submission" date="2023-05" db="EMBL/GenBank/DDBJ databases">
        <title>Glutamicibacter sp. B1, complete genome.</title>
        <authorList>
            <person name="Long Y.H."/>
            <person name="Fang T."/>
            <person name="Li X.Y."/>
        </authorList>
    </citation>
    <scope>NUCLEOTIDE SEQUENCE [LARGE SCALE GENOMIC DNA]</scope>
    <source>
        <strain evidence="3 4">B1</strain>
    </source>
</reference>
<dbReference type="Pfam" id="PF08327">
    <property type="entry name" value="AHSA1"/>
    <property type="match status" value="1"/>
</dbReference>
<dbReference type="KEGG" id="gey:QMQ05_06300"/>
<comment type="similarity">
    <text evidence="1">Belongs to the AHA1 family.</text>
</comment>
<dbReference type="AlphaFoldDB" id="A0AAU6WGK2"/>
<dbReference type="InterPro" id="IPR013538">
    <property type="entry name" value="ASHA1/2-like_C"/>
</dbReference>
<keyword evidence="4" id="KW-1185">Reference proteome</keyword>
<evidence type="ECO:0000313" key="4">
    <source>
        <dbReference type="Proteomes" id="UP001486888"/>
    </source>
</evidence>
<gene>
    <name evidence="3" type="ORF">QMQ05_06300</name>
</gene>
<evidence type="ECO:0000256" key="1">
    <source>
        <dbReference type="ARBA" id="ARBA00006817"/>
    </source>
</evidence>
<sequence>MSTRATGTRTSDGALELRRKFTQSPSELWSYLVNSERLALWFGTYSGDPDSGAVDVVLLAEEGAPSEQVEILECDPRAWVLKVRTGEGAESWQLELQIHAEGTGSELIFQMPGLDPSMAGSVGPGWEYYLDRLTAAVSGGDVGTIDFEKDYYPALSEYYEQLFQAK</sequence>
<protein>
    <submittedName>
        <fullName evidence="3">SRPBCC domain-containing protein</fullName>
    </submittedName>
</protein>
<dbReference type="Proteomes" id="UP001486888">
    <property type="component" value="Chromosome"/>
</dbReference>
<name>A0AAU6WGK2_9MICC</name>